<evidence type="ECO:0000313" key="1">
    <source>
        <dbReference type="EMBL" id="SVA66115.1"/>
    </source>
</evidence>
<organism evidence="1">
    <name type="scientific">marine metagenome</name>
    <dbReference type="NCBI Taxonomy" id="408172"/>
    <lineage>
        <taxon>unclassified sequences</taxon>
        <taxon>metagenomes</taxon>
        <taxon>ecological metagenomes</taxon>
    </lineage>
</organism>
<name>A0A381XMY6_9ZZZZ</name>
<protein>
    <submittedName>
        <fullName evidence="1">Uncharacterized protein</fullName>
    </submittedName>
</protein>
<reference evidence="1" key="1">
    <citation type="submission" date="2018-05" db="EMBL/GenBank/DDBJ databases">
        <authorList>
            <person name="Lanie J.A."/>
            <person name="Ng W.-L."/>
            <person name="Kazmierczak K.M."/>
            <person name="Andrzejewski T.M."/>
            <person name="Davidsen T.M."/>
            <person name="Wayne K.J."/>
            <person name="Tettelin H."/>
            <person name="Glass J.I."/>
            <person name="Rusch D."/>
            <person name="Podicherti R."/>
            <person name="Tsui H.-C.T."/>
            <person name="Winkler M.E."/>
        </authorList>
    </citation>
    <scope>NUCLEOTIDE SEQUENCE</scope>
</reference>
<dbReference type="AlphaFoldDB" id="A0A381XMY6"/>
<gene>
    <name evidence="1" type="ORF">METZ01_LOCUS118969</name>
</gene>
<proteinExistence type="predicted"/>
<dbReference type="EMBL" id="UINC01015757">
    <property type="protein sequence ID" value="SVA66115.1"/>
    <property type="molecule type" value="Genomic_DNA"/>
</dbReference>
<accession>A0A381XMY6</accession>
<feature type="non-terminal residue" evidence="1">
    <location>
        <position position="69"/>
    </location>
</feature>
<sequence>METLVLGLVVVPLLALCTAESDFVSCHVYLSLSGLAVPEDFAAYVVIPGYRFGCTPTETYTYSSISVTT</sequence>